<name>A0A098LRJ0_9FLAO</name>
<organism evidence="2 3">
    <name type="scientific">Jejuia pallidilutea</name>
    <dbReference type="NCBI Taxonomy" id="504487"/>
    <lineage>
        <taxon>Bacteria</taxon>
        <taxon>Pseudomonadati</taxon>
        <taxon>Bacteroidota</taxon>
        <taxon>Flavobacteriia</taxon>
        <taxon>Flavobacteriales</taxon>
        <taxon>Flavobacteriaceae</taxon>
        <taxon>Jejuia</taxon>
    </lineage>
</organism>
<keyword evidence="3" id="KW-1185">Reference proteome</keyword>
<feature type="signal peptide" evidence="1">
    <location>
        <begin position="1"/>
        <end position="23"/>
    </location>
</feature>
<evidence type="ECO:0000313" key="2">
    <source>
        <dbReference type="EMBL" id="GAL89521.1"/>
    </source>
</evidence>
<gene>
    <name evidence="2" type="ORF">JCM19538_1758</name>
</gene>
<evidence type="ECO:0000313" key="3">
    <source>
        <dbReference type="Proteomes" id="UP000030184"/>
    </source>
</evidence>
<evidence type="ECO:0000256" key="1">
    <source>
        <dbReference type="SAM" id="SignalP"/>
    </source>
</evidence>
<reference evidence="3" key="1">
    <citation type="journal article" date="2014" name="Genome Announc.">
        <title>Draft Genome Sequence of Marine Flavobacterium Jejuia pallidilutea Strain 11shimoA1 and Pigmentation Mutants.</title>
        <authorList>
            <person name="Takatani N."/>
            <person name="Nakanishi M."/>
            <person name="Meirelles P."/>
            <person name="Mino S."/>
            <person name="Suda W."/>
            <person name="Oshima K."/>
            <person name="Hattori M."/>
            <person name="Ohkuma M."/>
            <person name="Hosokawa M."/>
            <person name="Miyashita K."/>
            <person name="Thompson F.L."/>
            <person name="Niwa A."/>
            <person name="Sawabe T."/>
            <person name="Sawabe T."/>
        </authorList>
    </citation>
    <scope>NUCLEOTIDE SEQUENCE [LARGE SCALE GENOMIC DNA]</scope>
    <source>
        <strain evidence="3">JCM 19538</strain>
    </source>
</reference>
<accession>A0A098LRJ0</accession>
<dbReference type="PROSITE" id="PS51257">
    <property type="entry name" value="PROKAR_LIPOPROTEIN"/>
    <property type="match status" value="1"/>
</dbReference>
<dbReference type="OrthoDB" id="1441376at2"/>
<evidence type="ECO:0008006" key="4">
    <source>
        <dbReference type="Google" id="ProtNLM"/>
    </source>
</evidence>
<proteinExistence type="predicted"/>
<feature type="chain" id="PRO_5001937333" description="Lipocalin-like domain-containing protein" evidence="1">
    <location>
        <begin position="24"/>
        <end position="159"/>
    </location>
</feature>
<keyword evidence="1" id="KW-0732">Signal</keyword>
<dbReference type="AlphaFoldDB" id="A0A098LRJ0"/>
<dbReference type="EMBL" id="BBNY01000010">
    <property type="protein sequence ID" value="GAL89521.1"/>
    <property type="molecule type" value="Genomic_DNA"/>
</dbReference>
<dbReference type="Proteomes" id="UP000030184">
    <property type="component" value="Unassembled WGS sequence"/>
</dbReference>
<dbReference type="RefSeq" id="WP_052512424.1">
    <property type="nucleotide sequence ID" value="NZ_BBNY01000010.1"/>
</dbReference>
<sequence length="159" mass="18493">MKLHTFLILILCIVFGACNNSNSKTTQITSEEENQEKTPSLLGVWERTSFYNYGENGKVMDSFASSDANRHIKIFTPTKVMWCRNIEADSIEWFGYGRYTLTDSLLTEVLDYGSVEMSKYIKQNPEFVFHYNLEEDKYSQIQIDAEGHPLFAENYIRLE</sequence>
<comment type="caution">
    <text evidence="2">The sequence shown here is derived from an EMBL/GenBank/DDBJ whole genome shotgun (WGS) entry which is preliminary data.</text>
</comment>
<protein>
    <recommendedName>
        <fullName evidence="4">Lipocalin-like domain-containing protein</fullName>
    </recommendedName>
</protein>